<keyword evidence="2" id="KW-1185">Reference proteome</keyword>
<sequence length="67" mass="7541">SCNPVAAVEGLHFSTDHAAELVVIGNGYKNLGRFSKIDGIFRLLENYFDLYTEALRKVSFKKSLFKT</sequence>
<protein>
    <submittedName>
        <fullName evidence="1">Uncharacterized protein</fullName>
    </submittedName>
</protein>
<dbReference type="RefSeq" id="WP_371841805.1">
    <property type="nucleotide sequence ID" value="NZ_JBGMEK010000183.1"/>
</dbReference>
<dbReference type="Proteomes" id="UP001569428">
    <property type="component" value="Unassembled WGS sequence"/>
</dbReference>
<name>A0ABV4P7N9_9GAMM</name>
<gene>
    <name evidence="1" type="ORF">ACCI49_24155</name>
</gene>
<proteinExistence type="predicted"/>
<comment type="caution">
    <text evidence="1">The sequence shown here is derived from an EMBL/GenBank/DDBJ whole genome shotgun (WGS) entry which is preliminary data.</text>
</comment>
<organism evidence="1 2">
    <name type="scientific">Microbulbifer epialgicus</name>
    <dbReference type="NCBI Taxonomy" id="393907"/>
    <lineage>
        <taxon>Bacteria</taxon>
        <taxon>Pseudomonadati</taxon>
        <taxon>Pseudomonadota</taxon>
        <taxon>Gammaproteobacteria</taxon>
        <taxon>Cellvibrionales</taxon>
        <taxon>Microbulbiferaceae</taxon>
        <taxon>Microbulbifer</taxon>
    </lineage>
</organism>
<dbReference type="EMBL" id="JBGMEK010000183">
    <property type="protein sequence ID" value="MFA0813964.1"/>
    <property type="molecule type" value="Genomic_DNA"/>
</dbReference>
<accession>A0ABV4P7N9</accession>
<evidence type="ECO:0000313" key="1">
    <source>
        <dbReference type="EMBL" id="MFA0813964.1"/>
    </source>
</evidence>
<evidence type="ECO:0000313" key="2">
    <source>
        <dbReference type="Proteomes" id="UP001569428"/>
    </source>
</evidence>
<feature type="non-terminal residue" evidence="1">
    <location>
        <position position="1"/>
    </location>
</feature>
<reference evidence="1 2" key="1">
    <citation type="submission" date="2024-08" db="EMBL/GenBank/DDBJ databases">
        <authorList>
            <person name="Ishaq N."/>
        </authorList>
    </citation>
    <scope>NUCLEOTIDE SEQUENCE [LARGE SCALE GENOMIC DNA]</scope>
    <source>
        <strain evidence="1 2">DSM 18651</strain>
    </source>
</reference>